<evidence type="ECO:0000313" key="2">
    <source>
        <dbReference type="EMBL" id="JAH42056.1"/>
    </source>
</evidence>
<feature type="region of interest" description="Disordered" evidence="1">
    <location>
        <begin position="27"/>
        <end position="76"/>
    </location>
</feature>
<accession>A0A0E9SL55</accession>
<organism evidence="2">
    <name type="scientific">Anguilla anguilla</name>
    <name type="common">European freshwater eel</name>
    <name type="synonym">Muraena anguilla</name>
    <dbReference type="NCBI Taxonomy" id="7936"/>
    <lineage>
        <taxon>Eukaryota</taxon>
        <taxon>Metazoa</taxon>
        <taxon>Chordata</taxon>
        <taxon>Craniata</taxon>
        <taxon>Vertebrata</taxon>
        <taxon>Euteleostomi</taxon>
        <taxon>Actinopterygii</taxon>
        <taxon>Neopterygii</taxon>
        <taxon>Teleostei</taxon>
        <taxon>Anguilliformes</taxon>
        <taxon>Anguillidae</taxon>
        <taxon>Anguilla</taxon>
    </lineage>
</organism>
<dbReference type="AlphaFoldDB" id="A0A0E9SL55"/>
<dbReference type="EMBL" id="GBXM01066521">
    <property type="protein sequence ID" value="JAH42056.1"/>
    <property type="molecule type" value="Transcribed_RNA"/>
</dbReference>
<name>A0A0E9SL55_ANGAN</name>
<feature type="compositionally biased region" description="Polar residues" evidence="1">
    <location>
        <begin position="27"/>
        <end position="40"/>
    </location>
</feature>
<evidence type="ECO:0000256" key="1">
    <source>
        <dbReference type="SAM" id="MobiDB-lite"/>
    </source>
</evidence>
<feature type="compositionally biased region" description="Polar residues" evidence="1">
    <location>
        <begin position="50"/>
        <end position="59"/>
    </location>
</feature>
<reference evidence="2" key="1">
    <citation type="submission" date="2014-11" db="EMBL/GenBank/DDBJ databases">
        <authorList>
            <person name="Amaro Gonzalez C."/>
        </authorList>
    </citation>
    <scope>NUCLEOTIDE SEQUENCE</scope>
</reference>
<sequence length="76" mass="8607">MKITFKAMNKLLTRSYRAYGHTERDITSTVPYSEESSQIGNGPKNKPSEIFSSLTQKQPEQNHFHSVTEETVMVGS</sequence>
<proteinExistence type="predicted"/>
<protein>
    <submittedName>
        <fullName evidence="2">Uncharacterized protein</fullName>
    </submittedName>
</protein>
<reference evidence="2" key="2">
    <citation type="journal article" date="2015" name="Fish Shellfish Immunol.">
        <title>Early steps in the European eel (Anguilla anguilla)-Vibrio vulnificus interaction in the gills: Role of the RtxA13 toxin.</title>
        <authorList>
            <person name="Callol A."/>
            <person name="Pajuelo D."/>
            <person name="Ebbesson L."/>
            <person name="Teles M."/>
            <person name="MacKenzie S."/>
            <person name="Amaro C."/>
        </authorList>
    </citation>
    <scope>NUCLEOTIDE SEQUENCE</scope>
</reference>